<dbReference type="InterPro" id="IPR036847">
    <property type="entry name" value="RimP_C_sf"/>
</dbReference>
<reference evidence="6 8" key="1">
    <citation type="journal article" date="2016" name="Front. Microbiol.">
        <title>Genome Sequence of the Piezophilic, Mesophilic Sulfate-Reducing Bacterium Desulfovibrio indicus J2T.</title>
        <authorList>
            <person name="Cao J."/>
            <person name="Maignien L."/>
            <person name="Shao Z."/>
            <person name="Alain K."/>
            <person name="Jebbar M."/>
        </authorList>
    </citation>
    <scope>NUCLEOTIDE SEQUENCE [LARGE SCALE GENOMIC DNA]</scope>
    <source>
        <strain evidence="6 8">J2</strain>
    </source>
</reference>
<dbReference type="Gene3D" id="2.30.30.180">
    <property type="entry name" value="Ribosome maturation factor RimP, C-terminal domain"/>
    <property type="match status" value="1"/>
</dbReference>
<sequence>MRQTFEEMLSEIIRPEVENLGYVFWGLTSPATGKKRVVRIYIDGPEGVNIDQCAEVSRQVGLMLEVEDVIPGAFVLEVSSPGLERLFFSPDQMAGYVGRKVDVLLHEPVGDRRKFKGELTGVKDDTITLDVEGNSIDFDWTAIKKVALVHEF</sequence>
<dbReference type="FunFam" id="3.30.300.70:FF:000001">
    <property type="entry name" value="Ribosome maturation factor RimP"/>
    <property type="match status" value="1"/>
</dbReference>
<dbReference type="SUPFAM" id="SSF75420">
    <property type="entry name" value="YhbC-like, N-terminal domain"/>
    <property type="match status" value="1"/>
</dbReference>
<dbReference type="GO" id="GO:0000028">
    <property type="term" value="P:ribosomal small subunit assembly"/>
    <property type="evidence" value="ECO:0007669"/>
    <property type="project" value="TreeGrafter"/>
</dbReference>
<dbReference type="EMBL" id="CP014206">
    <property type="protein sequence ID" value="AMK12157.1"/>
    <property type="molecule type" value="Genomic_DNA"/>
</dbReference>
<dbReference type="OrthoDB" id="9805006at2"/>
<reference evidence="7 9" key="2">
    <citation type="submission" date="2019-03" db="EMBL/GenBank/DDBJ databases">
        <title>Genomic Encyclopedia of Type Strains, Phase IV (KMG-IV): sequencing the most valuable type-strain genomes for metagenomic binning, comparative biology and taxonomic classification.</title>
        <authorList>
            <person name="Goeker M."/>
        </authorList>
    </citation>
    <scope>NUCLEOTIDE SEQUENCE [LARGE SCALE GENOMIC DNA]</scope>
    <source>
        <strain evidence="7 9">DSM 101483</strain>
    </source>
</reference>
<proteinExistence type="inferred from homology"/>
<dbReference type="Gene3D" id="3.30.300.70">
    <property type="entry name" value="RimP-like superfamily, N-terminal"/>
    <property type="match status" value="1"/>
</dbReference>
<dbReference type="PANTHER" id="PTHR33867">
    <property type="entry name" value="RIBOSOME MATURATION FACTOR RIMP"/>
    <property type="match status" value="1"/>
</dbReference>
<evidence type="ECO:0000256" key="3">
    <source>
        <dbReference type="HAMAP-Rule" id="MF_01077"/>
    </source>
</evidence>
<dbReference type="Pfam" id="PF02576">
    <property type="entry name" value="RimP_N"/>
    <property type="match status" value="1"/>
</dbReference>
<feature type="domain" description="Ribosome maturation factor RimP N-terminal" evidence="4">
    <location>
        <begin position="12"/>
        <end position="84"/>
    </location>
</feature>
<feature type="domain" description="Ribosome maturation factor RimP C-terminal" evidence="5">
    <location>
        <begin position="90"/>
        <end position="152"/>
    </location>
</feature>
<dbReference type="CDD" id="cd01734">
    <property type="entry name" value="YlxS_C"/>
    <property type="match status" value="1"/>
</dbReference>
<dbReference type="AlphaFoldDB" id="A0A126QQZ2"/>
<dbReference type="InterPro" id="IPR028989">
    <property type="entry name" value="RimP_N"/>
</dbReference>
<dbReference type="GO" id="GO:0006412">
    <property type="term" value="P:translation"/>
    <property type="evidence" value="ECO:0007669"/>
    <property type="project" value="TreeGrafter"/>
</dbReference>
<evidence type="ECO:0000313" key="9">
    <source>
        <dbReference type="Proteomes" id="UP000295506"/>
    </source>
</evidence>
<dbReference type="Proteomes" id="UP000295506">
    <property type="component" value="Unassembled WGS sequence"/>
</dbReference>
<dbReference type="GO" id="GO:0005829">
    <property type="term" value="C:cytosol"/>
    <property type="evidence" value="ECO:0007669"/>
    <property type="project" value="TreeGrafter"/>
</dbReference>
<dbReference type="InterPro" id="IPR035956">
    <property type="entry name" value="RimP_N_sf"/>
</dbReference>
<evidence type="ECO:0000259" key="5">
    <source>
        <dbReference type="Pfam" id="PF17384"/>
    </source>
</evidence>
<dbReference type="EMBL" id="SOBK01000005">
    <property type="protein sequence ID" value="TDT88762.1"/>
    <property type="molecule type" value="Genomic_DNA"/>
</dbReference>
<name>A0A126QQZ2_9BACT</name>
<evidence type="ECO:0000256" key="1">
    <source>
        <dbReference type="ARBA" id="ARBA00022490"/>
    </source>
</evidence>
<evidence type="ECO:0000256" key="2">
    <source>
        <dbReference type="ARBA" id="ARBA00022517"/>
    </source>
</evidence>
<dbReference type="HAMAP" id="MF_01077">
    <property type="entry name" value="RimP"/>
    <property type="match status" value="1"/>
</dbReference>
<dbReference type="InterPro" id="IPR028998">
    <property type="entry name" value="RimP_C"/>
</dbReference>
<accession>A0A126QQZ2</accession>
<comment type="similarity">
    <text evidence="3">Belongs to the RimP family.</text>
</comment>
<keyword evidence="2 3" id="KW-0690">Ribosome biogenesis</keyword>
<dbReference type="Pfam" id="PF17384">
    <property type="entry name" value="DUF150_C"/>
    <property type="match status" value="1"/>
</dbReference>
<dbReference type="InterPro" id="IPR003728">
    <property type="entry name" value="Ribosome_maturation_RimP"/>
</dbReference>
<comment type="subcellular location">
    <subcellularLocation>
        <location evidence="3">Cytoplasm</location>
    </subcellularLocation>
</comment>
<dbReference type="Proteomes" id="UP000055611">
    <property type="component" value="Chromosome"/>
</dbReference>
<keyword evidence="8" id="KW-1185">Reference proteome</keyword>
<keyword evidence="1 3" id="KW-0963">Cytoplasm</keyword>
<evidence type="ECO:0000313" key="8">
    <source>
        <dbReference type="Proteomes" id="UP000055611"/>
    </source>
</evidence>
<dbReference type="PANTHER" id="PTHR33867:SF1">
    <property type="entry name" value="RIBOSOME MATURATION FACTOR RIMP"/>
    <property type="match status" value="1"/>
</dbReference>
<organism evidence="7 9">
    <name type="scientific">Pseudodesulfovibrio indicus</name>
    <dbReference type="NCBI Taxonomy" id="1716143"/>
    <lineage>
        <taxon>Bacteria</taxon>
        <taxon>Pseudomonadati</taxon>
        <taxon>Thermodesulfobacteriota</taxon>
        <taxon>Desulfovibrionia</taxon>
        <taxon>Desulfovibrionales</taxon>
        <taxon>Desulfovibrionaceae</taxon>
    </lineage>
</organism>
<comment type="function">
    <text evidence="3">Required for maturation of 30S ribosomal subunits.</text>
</comment>
<dbReference type="KEGG" id="dej:AWY79_14085"/>
<gene>
    <name evidence="3" type="primary">rimP</name>
    <name evidence="6" type="ORF">AWY79_14085</name>
    <name evidence="7" type="ORF">EDC59_105166</name>
</gene>
<dbReference type="SUPFAM" id="SSF74942">
    <property type="entry name" value="YhbC-like, C-terminal domain"/>
    <property type="match status" value="1"/>
</dbReference>
<evidence type="ECO:0000313" key="7">
    <source>
        <dbReference type="EMBL" id="TDT88762.1"/>
    </source>
</evidence>
<protein>
    <recommendedName>
        <fullName evidence="3">Ribosome maturation factor RimP</fullName>
    </recommendedName>
</protein>
<dbReference type="RefSeq" id="WP_066805247.1">
    <property type="nucleotide sequence ID" value="NZ_CP014206.1"/>
</dbReference>
<evidence type="ECO:0000259" key="4">
    <source>
        <dbReference type="Pfam" id="PF02576"/>
    </source>
</evidence>
<evidence type="ECO:0000313" key="6">
    <source>
        <dbReference type="EMBL" id="AMK12157.1"/>
    </source>
</evidence>